<comment type="caution">
    <text evidence="3">The sequence shown here is derived from an EMBL/GenBank/DDBJ whole genome shotgun (WGS) entry which is preliminary data.</text>
</comment>
<reference evidence="3 4" key="1">
    <citation type="journal article" date="2018" name="Evol. Lett.">
        <title>Horizontal gene cluster transfer increased hallucinogenic mushroom diversity.</title>
        <authorList>
            <person name="Reynolds H.T."/>
            <person name="Vijayakumar V."/>
            <person name="Gluck-Thaler E."/>
            <person name="Korotkin H.B."/>
            <person name="Matheny P.B."/>
            <person name="Slot J.C."/>
        </authorList>
    </citation>
    <scope>NUCLEOTIDE SEQUENCE [LARGE SCALE GENOMIC DNA]</scope>
    <source>
        <strain evidence="3 4">2629</strain>
    </source>
</reference>
<evidence type="ECO:0000256" key="1">
    <source>
        <dbReference type="SAM" id="MobiDB-lite"/>
    </source>
</evidence>
<evidence type="ECO:0000313" key="4">
    <source>
        <dbReference type="Proteomes" id="UP000284842"/>
    </source>
</evidence>
<dbReference type="SUPFAM" id="SSF56112">
    <property type="entry name" value="Protein kinase-like (PK-like)"/>
    <property type="match status" value="1"/>
</dbReference>
<dbReference type="InterPro" id="IPR040976">
    <property type="entry name" value="Pkinase_fungal"/>
</dbReference>
<evidence type="ECO:0000313" key="3">
    <source>
        <dbReference type="EMBL" id="PPR00541.1"/>
    </source>
</evidence>
<dbReference type="InParanoid" id="A0A409YC00"/>
<dbReference type="AlphaFoldDB" id="A0A409YC00"/>
<sequence>MLADELAAFDSSLSSDRPEAPISNIQVSDEAPDNFIQDSDLYSNDNRQWTDVPLLRLNEFTLYGSLQNIFPKILEHRPFFPGIDPSGPPRMAHSSHHSAAITTADRFLYRTSAEALYCDTVDKVPEKLAFLQALRSAIQAHRDVYITGNYIHRDISINNILYPNSEKKDPNIMGYLMDFDLRVSPERIREENNSRRYFRTGTHAFQSIASLDTQYYIETKHKKRLNPPLLHDHLDDLESFIWVFRWVTSTPFPQNQRSIPSSQRPINTGATQPELQELFQDSPYNASSGKFRLLKQDHVQLGRGWRRSEAISHLNDALFAFAEPVMELKHSMRGKRALSAEELLKRAPADYQQVLDAFDTAIEEMQYELGICPRPKRRGKGKSAPSKQVSNDGPATRLRRTSSKRTVVPEDEGDTRTAKRTRTNSGPQAPPTNAEASGSRSRPLTRSGSRKSSRKSKK</sequence>
<keyword evidence="4" id="KW-1185">Reference proteome</keyword>
<evidence type="ECO:0000259" key="2">
    <source>
        <dbReference type="Pfam" id="PF17667"/>
    </source>
</evidence>
<feature type="domain" description="Fungal-type protein kinase" evidence="2">
    <location>
        <begin position="118"/>
        <end position="247"/>
    </location>
</feature>
<feature type="compositionally biased region" description="Polar residues" evidence="1">
    <location>
        <begin position="434"/>
        <end position="444"/>
    </location>
</feature>
<protein>
    <recommendedName>
        <fullName evidence="2">Fungal-type protein kinase domain-containing protein</fullName>
    </recommendedName>
</protein>
<feature type="region of interest" description="Disordered" evidence="1">
    <location>
        <begin position="373"/>
        <end position="458"/>
    </location>
</feature>
<proteinExistence type="predicted"/>
<feature type="region of interest" description="Disordered" evidence="1">
    <location>
        <begin position="9"/>
        <end position="29"/>
    </location>
</feature>
<dbReference type="EMBL" id="NHTK01001307">
    <property type="protein sequence ID" value="PPR00541.1"/>
    <property type="molecule type" value="Genomic_DNA"/>
</dbReference>
<dbReference type="PANTHER" id="PTHR38248">
    <property type="entry name" value="FUNK1 6"/>
    <property type="match status" value="1"/>
</dbReference>
<dbReference type="InterPro" id="IPR011009">
    <property type="entry name" value="Kinase-like_dom_sf"/>
</dbReference>
<accession>A0A409YC00</accession>
<organism evidence="3 4">
    <name type="scientific">Panaeolus cyanescens</name>
    <dbReference type="NCBI Taxonomy" id="181874"/>
    <lineage>
        <taxon>Eukaryota</taxon>
        <taxon>Fungi</taxon>
        <taxon>Dikarya</taxon>
        <taxon>Basidiomycota</taxon>
        <taxon>Agaricomycotina</taxon>
        <taxon>Agaricomycetes</taxon>
        <taxon>Agaricomycetidae</taxon>
        <taxon>Agaricales</taxon>
        <taxon>Agaricineae</taxon>
        <taxon>Galeropsidaceae</taxon>
        <taxon>Panaeolus</taxon>
    </lineage>
</organism>
<dbReference type="PANTHER" id="PTHR38248:SF2">
    <property type="entry name" value="FUNK1 11"/>
    <property type="match status" value="1"/>
</dbReference>
<dbReference type="Proteomes" id="UP000284842">
    <property type="component" value="Unassembled WGS sequence"/>
</dbReference>
<gene>
    <name evidence="3" type="ORF">CVT24_005515</name>
</gene>
<dbReference type="Pfam" id="PF17667">
    <property type="entry name" value="Pkinase_fungal"/>
    <property type="match status" value="1"/>
</dbReference>
<name>A0A409YC00_9AGAR</name>
<dbReference type="OrthoDB" id="5569250at2759"/>
<feature type="compositionally biased region" description="Basic residues" evidence="1">
    <location>
        <begin position="448"/>
        <end position="458"/>
    </location>
</feature>